<dbReference type="OrthoDB" id="923957at2"/>
<name>A0A1A7NZK1_9PAST</name>
<keyword evidence="1" id="KW-0732">Signal</keyword>
<accession>A0A1A7NZK1</accession>
<dbReference type="Gene3D" id="3.40.50.1820">
    <property type="entry name" value="alpha/beta hydrolase"/>
    <property type="match status" value="1"/>
</dbReference>
<gene>
    <name evidence="3" type="ORF">QS62_02675</name>
</gene>
<dbReference type="SUPFAM" id="SSF53474">
    <property type="entry name" value="alpha/beta-Hydrolases"/>
    <property type="match status" value="1"/>
</dbReference>
<protein>
    <submittedName>
        <fullName evidence="3">Alpha/beta hydrolase</fullName>
    </submittedName>
</protein>
<feature type="signal peptide" evidence="1">
    <location>
        <begin position="1"/>
        <end position="23"/>
    </location>
</feature>
<evidence type="ECO:0000256" key="1">
    <source>
        <dbReference type="SAM" id="SignalP"/>
    </source>
</evidence>
<dbReference type="PATRIC" id="fig|505341.3.peg.540"/>
<comment type="caution">
    <text evidence="3">The sequence shown here is derived from an EMBL/GenBank/DDBJ whole genome shotgun (WGS) entry which is preliminary data.</text>
</comment>
<dbReference type="InterPro" id="IPR029058">
    <property type="entry name" value="AB_hydrolase_fold"/>
</dbReference>
<proteinExistence type="predicted"/>
<dbReference type="Pfam" id="PF20434">
    <property type="entry name" value="BD-FAE"/>
    <property type="match status" value="1"/>
</dbReference>
<dbReference type="InterPro" id="IPR048124">
    <property type="entry name" value="Tannase_B"/>
</dbReference>
<dbReference type="NCBIfam" id="NF041556">
    <property type="entry name" value="tannase_B"/>
    <property type="match status" value="1"/>
</dbReference>
<feature type="chain" id="PRO_5008358901" evidence="1">
    <location>
        <begin position="24"/>
        <end position="512"/>
    </location>
</feature>
<evidence type="ECO:0000259" key="2">
    <source>
        <dbReference type="Pfam" id="PF20434"/>
    </source>
</evidence>
<dbReference type="EMBL" id="JTJL01000009">
    <property type="protein sequence ID" value="OBW95632.1"/>
    <property type="molecule type" value="Genomic_DNA"/>
</dbReference>
<evidence type="ECO:0000313" key="3">
    <source>
        <dbReference type="EMBL" id="OBW95632.1"/>
    </source>
</evidence>
<sequence length="512" mass="56756">MKFNLLTGLIIAASNLTANYVFADNSDPLAHLPYFNKTSSGYQLTFEGNHYRTIETDVNGKKIKFRAFEKIVYVQHPIEPEYQTINFYVPEDYFHNKAIQGFTSQTAPIFLPNSVGGYLPAKAATYDTKGFSQQKKQPNAIVTALSKGYVVATVGARGRTLQQNKTYTGKAPAAIVDLKAAVRYLHFNDARMPGDANKIISNGTSAGGALSALLGASGDNTDYSAYLNQLGAANASDAIFAVSAYCPITNLEHADSAYEWEFNGLNQYSHLDMSKLNATSFNDRSQPLPKLEGTLNAEQIKTSNELKQQFPAYINQLQLKDQKGNTLTLDSNGNGSFKEYIKSVIVRAANKAISNGADLSNISWIKMQNHQVIDIDWNGYIHSEKRMKSPPAFDAFDLSSGENNLFGTNNIDNRHFTTYSLQHSTQPSEMADPQIIKLMNVMNYINNPKSAHYWRIRVGTADRDTSHAIGAILAIKLSMSGKQVNYETPWGIPHSGDYDLDELFQWIDSITK</sequence>
<dbReference type="GO" id="GO:0016787">
    <property type="term" value="F:hydrolase activity"/>
    <property type="evidence" value="ECO:0007669"/>
    <property type="project" value="UniProtKB-KW"/>
</dbReference>
<organism evidence="3 4">
    <name type="scientific">Gallibacterium salpingitidis</name>
    <dbReference type="NCBI Taxonomy" id="505341"/>
    <lineage>
        <taxon>Bacteria</taxon>
        <taxon>Pseudomonadati</taxon>
        <taxon>Pseudomonadota</taxon>
        <taxon>Gammaproteobacteria</taxon>
        <taxon>Pasteurellales</taxon>
        <taxon>Pasteurellaceae</taxon>
        <taxon>Gallibacterium</taxon>
    </lineage>
</organism>
<dbReference type="AlphaFoldDB" id="A0A1A7NZK1"/>
<dbReference type="Proteomes" id="UP000092649">
    <property type="component" value="Unassembled WGS sequence"/>
</dbReference>
<feature type="domain" description="BD-FAE-like" evidence="2">
    <location>
        <begin position="135"/>
        <end position="259"/>
    </location>
</feature>
<dbReference type="RefSeq" id="WP_066105535.1">
    <property type="nucleotide sequence ID" value="NZ_JTJL01000009.1"/>
</dbReference>
<evidence type="ECO:0000313" key="4">
    <source>
        <dbReference type="Proteomes" id="UP000092649"/>
    </source>
</evidence>
<reference evidence="3 4" key="1">
    <citation type="submission" date="2014-11" db="EMBL/GenBank/DDBJ databases">
        <title>Pan-genome of Gallibacterium spp.</title>
        <authorList>
            <person name="Kudirkiene E."/>
            <person name="Bojesen A.M."/>
        </authorList>
    </citation>
    <scope>NUCLEOTIDE SEQUENCE [LARGE SCALE GENOMIC DNA]</scope>
    <source>
        <strain evidence="3 4">F150</strain>
    </source>
</reference>
<dbReference type="InterPro" id="IPR049492">
    <property type="entry name" value="BD-FAE-like_dom"/>
</dbReference>
<keyword evidence="4" id="KW-1185">Reference proteome</keyword>
<keyword evidence="3" id="KW-0378">Hydrolase</keyword>